<dbReference type="AlphaFoldDB" id="A0A449A6E9"/>
<reference evidence="2 3" key="1">
    <citation type="submission" date="2019-01" db="EMBL/GenBank/DDBJ databases">
        <authorList>
            <consortium name="Pathogen Informatics"/>
        </authorList>
    </citation>
    <scope>NUCLEOTIDE SEQUENCE [LARGE SCALE GENOMIC DNA]</scope>
    <source>
        <strain evidence="2 3">NCTC10166</strain>
    </source>
</reference>
<keyword evidence="1" id="KW-0446">Lipid-binding</keyword>
<dbReference type="Gene3D" id="3.30.1180.10">
    <property type="match status" value="1"/>
</dbReference>
<keyword evidence="3" id="KW-1185">Reference proteome</keyword>
<dbReference type="EMBL" id="LR214951">
    <property type="protein sequence ID" value="VEU59802.1"/>
    <property type="molecule type" value="Genomic_DNA"/>
</dbReference>
<dbReference type="InterPro" id="IPR003797">
    <property type="entry name" value="DegV"/>
</dbReference>
<dbReference type="PANTHER" id="PTHR33434:SF2">
    <property type="entry name" value="FATTY ACID-BINDING PROTEIN TM_1468"/>
    <property type="match status" value="1"/>
</dbReference>
<protein>
    <submittedName>
        <fullName evidence="2">DegV family protein</fullName>
    </submittedName>
</protein>
<dbReference type="Pfam" id="PF02645">
    <property type="entry name" value="DegV"/>
    <property type="match status" value="1"/>
</dbReference>
<dbReference type="InterPro" id="IPR043168">
    <property type="entry name" value="DegV_C"/>
</dbReference>
<proteinExistence type="predicted"/>
<evidence type="ECO:0000313" key="3">
    <source>
        <dbReference type="Proteomes" id="UP000289440"/>
    </source>
</evidence>
<dbReference type="KEGG" id="mnu:NCTC10166_00788"/>
<dbReference type="GO" id="GO:0008289">
    <property type="term" value="F:lipid binding"/>
    <property type="evidence" value="ECO:0007669"/>
    <property type="project" value="UniProtKB-KW"/>
</dbReference>
<dbReference type="OrthoDB" id="388177at2"/>
<name>A0A449A6E9_9BACT</name>
<evidence type="ECO:0000256" key="1">
    <source>
        <dbReference type="ARBA" id="ARBA00023121"/>
    </source>
</evidence>
<dbReference type="Proteomes" id="UP000289440">
    <property type="component" value="Chromosome"/>
</dbReference>
<dbReference type="PROSITE" id="PS51482">
    <property type="entry name" value="DEGV"/>
    <property type="match status" value="1"/>
</dbReference>
<dbReference type="PANTHER" id="PTHR33434">
    <property type="entry name" value="DEGV DOMAIN-CONTAINING PROTEIN DR_1986-RELATED"/>
    <property type="match status" value="1"/>
</dbReference>
<organism evidence="2 3">
    <name type="scientific">Mesomycoplasma neurolyticum</name>
    <dbReference type="NCBI Taxonomy" id="2120"/>
    <lineage>
        <taxon>Bacteria</taxon>
        <taxon>Bacillati</taxon>
        <taxon>Mycoplasmatota</taxon>
        <taxon>Mycoplasmoidales</taxon>
        <taxon>Metamycoplasmataceae</taxon>
        <taxon>Mesomycoplasma</taxon>
    </lineage>
</organism>
<dbReference type="InterPro" id="IPR050270">
    <property type="entry name" value="DegV_domain_contain"/>
</dbReference>
<accession>A0A449A6E9</accession>
<dbReference type="Gene3D" id="3.40.50.10170">
    <property type="match status" value="1"/>
</dbReference>
<dbReference type="SUPFAM" id="SSF82549">
    <property type="entry name" value="DAK1/DegV-like"/>
    <property type="match status" value="1"/>
</dbReference>
<sequence length="284" mass="32186">MKIAIIIDSSTGLTKEEAQKHNLYYLPLCINIDDKEYLDGVDLVSEEVFGLINKNSKVFTSATPIGMALELIEKLKKEYDKIIIYPISHKLSSQYSNLAAAFANDEKVHVVKSNKISALIILDIIRFKNNLKNNTPLTEALQKLEENFEGDVCLVPKYNDALVRGGRLSPSAASIAKLLKIVPIIQFKEGALEKRGKGRIFHRALINTYKEVYEQNPNYKTFLIHSNNPEINDLKAKLQDISHNKIQIFKIPNVVSIHTWVEAVVLVHVNWTEDEIEEATKIFS</sequence>
<evidence type="ECO:0000313" key="2">
    <source>
        <dbReference type="EMBL" id="VEU59802.1"/>
    </source>
</evidence>
<gene>
    <name evidence="2" type="ORF">NCTC10166_00788</name>
</gene>
<dbReference type="RefSeq" id="WP_129720168.1">
    <property type="nucleotide sequence ID" value="NZ_LR214951.1"/>
</dbReference>
<dbReference type="NCBIfam" id="TIGR00762">
    <property type="entry name" value="DegV"/>
    <property type="match status" value="1"/>
</dbReference>